<dbReference type="KEGG" id="cazo:G3A45_08440"/>
<dbReference type="Pfam" id="PF11796">
    <property type="entry name" value="DUF3323"/>
    <property type="match status" value="1"/>
</dbReference>
<sequence>MDRLVVEASEYFKRNKGFKRAFSKIRDKYRTLGKIGGTIILKNLTKEEKDALSGFLGIGLYDKTDVKIKVEKFQTSLDNSRFKGIKLEDVLAEYFGSAIISKKDEKEKYKLERKKYFEEIFKEFIGTKSYDWLKYVFEFKDNAYRVITKRYDEDRQALKEDLIITMRGLNSLPFLKSKTKERLAIFASRVTKNPHAFDEKTEAGKLLMYGISYLLGRDFPKSAEDKAEYYYEVGLIKDEISNFTVCSGLISYRDSVISVGWKDFYEISEPMHVSLWNLSKIERIISPTGRIFVFENPTVFSEVLYRISRFKPPLMCSYGQVKLASLVLLDMLVKEGVKIYYSGDFDPEGIMIADKLKKRYGDNLIFWRYGIEDYFKSMSREIIDDTRLKKLDNIKNKDLIELIEIIKENRYAGYQELIVEDLIRDIIEYNKR</sequence>
<accession>A0A6P1YGJ0</accession>
<dbReference type="EMBL" id="CP048617">
    <property type="protein sequence ID" value="QIB27315.1"/>
    <property type="molecule type" value="Genomic_DNA"/>
</dbReference>
<feature type="domain" description="Conserved hypothetical protein CHP02679 N terminus" evidence="2">
    <location>
        <begin position="36"/>
        <end position="249"/>
    </location>
</feature>
<dbReference type="InterPro" id="IPR024466">
    <property type="entry name" value="CHP02679_N"/>
</dbReference>
<evidence type="ECO:0000313" key="4">
    <source>
        <dbReference type="Proteomes" id="UP000464452"/>
    </source>
</evidence>
<protein>
    <submittedName>
        <fullName evidence="3">TIGR02679 family protein</fullName>
    </submittedName>
</protein>
<dbReference type="InterPro" id="IPR013495">
    <property type="entry name" value="CHP02679"/>
</dbReference>
<feature type="domain" description="DUF2399" evidence="1">
    <location>
        <begin position="272"/>
        <end position="426"/>
    </location>
</feature>
<proteinExistence type="predicted"/>
<dbReference type="RefSeq" id="WP_163235169.1">
    <property type="nucleotide sequence ID" value="NZ_CP048617.1"/>
</dbReference>
<name>A0A6P1YGJ0_9FIRM</name>
<evidence type="ECO:0000313" key="3">
    <source>
        <dbReference type="EMBL" id="QIB27315.1"/>
    </source>
</evidence>
<reference evidence="3 4" key="1">
    <citation type="submission" date="2020-02" db="EMBL/GenBank/DDBJ databases">
        <title>Thermophilic hydrogen producing bacteria, Caloranaerobacter azorensis.</title>
        <authorList>
            <person name="Baek K."/>
        </authorList>
    </citation>
    <scope>NUCLEOTIDE SEQUENCE [LARGE SCALE GENOMIC DNA]</scope>
    <source>
        <strain evidence="3 4">T3-1</strain>
    </source>
</reference>
<dbReference type="Pfam" id="PF09664">
    <property type="entry name" value="DUF2399"/>
    <property type="match status" value="1"/>
</dbReference>
<evidence type="ECO:0000259" key="2">
    <source>
        <dbReference type="Pfam" id="PF11796"/>
    </source>
</evidence>
<organism evidence="3 4">
    <name type="scientific">Caloranaerobacter azorensis</name>
    <dbReference type="NCBI Taxonomy" id="116090"/>
    <lineage>
        <taxon>Bacteria</taxon>
        <taxon>Bacillati</taxon>
        <taxon>Bacillota</taxon>
        <taxon>Tissierellia</taxon>
        <taxon>Tissierellales</taxon>
        <taxon>Thermohalobacteraceae</taxon>
        <taxon>Caloranaerobacter</taxon>
    </lineage>
</organism>
<dbReference type="Proteomes" id="UP000464452">
    <property type="component" value="Chromosome"/>
</dbReference>
<dbReference type="NCBIfam" id="TIGR02679">
    <property type="entry name" value="TIGR02679 family protein"/>
    <property type="match status" value="1"/>
</dbReference>
<evidence type="ECO:0000259" key="1">
    <source>
        <dbReference type="Pfam" id="PF09664"/>
    </source>
</evidence>
<gene>
    <name evidence="3" type="ORF">G3A45_08440</name>
</gene>
<dbReference type="InterPro" id="IPR024465">
    <property type="entry name" value="DUF2399"/>
</dbReference>
<dbReference type="AlphaFoldDB" id="A0A6P1YGJ0"/>